<reference evidence="3" key="1">
    <citation type="journal article" date="2020" name="Mol. Plant Microbe">
        <title>Rhizobial microsymbionts of the narrowly endemic Oxytropis species growing in Kamchatka are characterized by significant genetic diversity and possess a set of genes that are associated with T3SS and T6SS secretion systems and can affect the development of symbiosis.</title>
        <authorList>
            <person name="Safronova V."/>
            <person name="Guro P."/>
            <person name="Sazanova A."/>
            <person name="Kuznetsova I."/>
            <person name="Belimov A."/>
            <person name="Yakubov V."/>
            <person name="Chirak E."/>
            <person name="Afonin A."/>
            <person name="Gogolev Y."/>
            <person name="Andronov E."/>
            <person name="Tikhonovich I."/>
        </authorList>
    </citation>
    <scope>NUCLEOTIDE SEQUENCE [LARGE SCALE GENOMIC DNA]</scope>
    <source>
        <strain evidence="3">581</strain>
    </source>
</reference>
<gene>
    <name evidence="2" type="ORF">HB776_05500</name>
</gene>
<dbReference type="Proteomes" id="UP000515291">
    <property type="component" value="Chromosome"/>
</dbReference>
<protein>
    <recommendedName>
        <fullName evidence="4">DUF4105 domain-containing protein</fullName>
    </recommendedName>
</protein>
<feature type="transmembrane region" description="Helical" evidence="1">
    <location>
        <begin position="93"/>
        <end position="113"/>
    </location>
</feature>
<evidence type="ECO:0000313" key="3">
    <source>
        <dbReference type="Proteomes" id="UP000515291"/>
    </source>
</evidence>
<feature type="transmembrane region" description="Helical" evidence="1">
    <location>
        <begin position="61"/>
        <end position="86"/>
    </location>
</feature>
<dbReference type="RefSeq" id="WP_184515855.1">
    <property type="nucleotide sequence ID" value="NZ_CP050292.1"/>
</dbReference>
<accession>A0A7G6TVG7</accession>
<feature type="transmembrane region" description="Helical" evidence="1">
    <location>
        <begin position="6"/>
        <end position="24"/>
    </location>
</feature>
<keyword evidence="1" id="KW-0472">Membrane</keyword>
<keyword evidence="1" id="KW-1133">Transmembrane helix</keyword>
<sequence length="397" mass="44365">MTTRQFAAGVGKVFLAVGLGFFVLDLLAWRLTALWSPLKVAALLTHLHISIPPPPWAWLQAVYNVIGASPSAAIAALIGFALYVIFGKDRNQIWGAFLISILIFPITVLKFIFTDTLRAIKFVVSALLIFIFSVAALATAWYGLEYYNLANKFSSSKSCALRQQVFGSVPFDFLYRCIDASGTSADEPERFFAFFMANEKYPDAAARRTGHAWFGSLALRKTESTYVITDYHVTGYGFKAIGGTSCQNWIEGPYSKIQPWVPKEIDELLRSWYCNAPLMAPEGPQVHAPAGQPLPVNPTSAEVNAMLGHKPEVLLAVAINKDQFNNLQYLIDKQYKDPRPYQLLYHDCTTFVRELAEAVGLYVRPRILAPFPSENIYALLNDNIVLHEKPPQLDTMR</sequence>
<organism evidence="2 3">
    <name type="scientific">Tardiphaga robiniae</name>
    <dbReference type="NCBI Taxonomy" id="943830"/>
    <lineage>
        <taxon>Bacteria</taxon>
        <taxon>Pseudomonadati</taxon>
        <taxon>Pseudomonadota</taxon>
        <taxon>Alphaproteobacteria</taxon>
        <taxon>Hyphomicrobiales</taxon>
        <taxon>Nitrobacteraceae</taxon>
        <taxon>Tardiphaga</taxon>
    </lineage>
</organism>
<dbReference type="EMBL" id="CP050292">
    <property type="protein sequence ID" value="QND70749.1"/>
    <property type="molecule type" value="Genomic_DNA"/>
</dbReference>
<feature type="transmembrane region" description="Helical" evidence="1">
    <location>
        <begin position="119"/>
        <end position="144"/>
    </location>
</feature>
<evidence type="ECO:0008006" key="4">
    <source>
        <dbReference type="Google" id="ProtNLM"/>
    </source>
</evidence>
<evidence type="ECO:0000256" key="1">
    <source>
        <dbReference type="SAM" id="Phobius"/>
    </source>
</evidence>
<proteinExistence type="predicted"/>
<evidence type="ECO:0000313" key="2">
    <source>
        <dbReference type="EMBL" id="QND70749.1"/>
    </source>
</evidence>
<dbReference type="AlphaFoldDB" id="A0A7G6TVG7"/>
<name>A0A7G6TVG7_9BRAD</name>
<keyword evidence="1" id="KW-0812">Transmembrane</keyword>
<dbReference type="KEGG" id="trb:HB776_05500"/>